<dbReference type="InterPro" id="IPR005835">
    <property type="entry name" value="NTP_transferase_dom"/>
</dbReference>
<dbReference type="AlphaFoldDB" id="A0A2K5ASL3"/>
<sequence>MINGNDTQIAILAGGMGKRLGIDAPKCLLSIGNSTLLDICIEGLIKNGFKDKEFILLIGYKHEMVRRHVNDGKRYGIRVKYSIDPENNIGWGKGKAFKYALLNNIIDRSKRTLVTFPDDIMLDDGIYARFIQDHLEAVSRYGVYASIALIDKVEYPYGTAKLDESNNIVEFIEKPILTIPTSIGLYVFEPKVYDIINEYIDMDSPKAVELESVIFPILAEKGLLHGFIIDSSSWLPINTLKEYEKAIKVLVNRTR</sequence>
<dbReference type="EMBL" id="LT981265">
    <property type="protein sequence ID" value="SPC34635.1"/>
    <property type="molecule type" value="Genomic_DNA"/>
</dbReference>
<dbReference type="GeneID" id="41595460"/>
<dbReference type="SUPFAM" id="SSF53448">
    <property type="entry name" value="Nucleotide-diphospho-sugar transferases"/>
    <property type="match status" value="1"/>
</dbReference>
<evidence type="ECO:0000259" key="1">
    <source>
        <dbReference type="Pfam" id="PF00483"/>
    </source>
</evidence>
<accession>A0A2K5ASL3</accession>
<dbReference type="KEGG" id="ncv:NCAV_1469"/>
<proteinExistence type="predicted"/>
<evidence type="ECO:0000313" key="2">
    <source>
        <dbReference type="EMBL" id="SPC34635.1"/>
    </source>
</evidence>
<dbReference type="Pfam" id="PF00483">
    <property type="entry name" value="NTP_transferase"/>
    <property type="match status" value="1"/>
</dbReference>
<evidence type="ECO:0000313" key="3">
    <source>
        <dbReference type="Proteomes" id="UP000236248"/>
    </source>
</evidence>
<protein>
    <recommendedName>
        <fullName evidence="1">Nucleotidyl transferase domain-containing protein</fullName>
    </recommendedName>
</protein>
<dbReference type="InterPro" id="IPR029044">
    <property type="entry name" value="Nucleotide-diphossugar_trans"/>
</dbReference>
<dbReference type="Proteomes" id="UP000236248">
    <property type="component" value="Chromosome NCAV"/>
</dbReference>
<dbReference type="PANTHER" id="PTHR22572">
    <property type="entry name" value="SUGAR-1-PHOSPHATE GUANYL TRANSFERASE"/>
    <property type="match status" value="1"/>
</dbReference>
<dbReference type="Gene3D" id="3.90.550.10">
    <property type="entry name" value="Spore Coat Polysaccharide Biosynthesis Protein SpsA, Chain A"/>
    <property type="match status" value="1"/>
</dbReference>
<reference evidence="3" key="1">
    <citation type="submission" date="2018-01" db="EMBL/GenBank/DDBJ databases">
        <authorList>
            <person name="Kerou L M."/>
        </authorList>
    </citation>
    <scope>NUCLEOTIDE SEQUENCE [LARGE SCALE GENOMIC DNA]</scope>
    <source>
        <strain evidence="3">SCU2</strain>
    </source>
</reference>
<gene>
    <name evidence="2" type="ORF">NCAV_1469</name>
</gene>
<feature type="domain" description="Nucleotidyl transferase" evidence="1">
    <location>
        <begin position="11"/>
        <end position="248"/>
    </location>
</feature>
<dbReference type="InterPro" id="IPR050486">
    <property type="entry name" value="Mannose-1P_guanyltransferase"/>
</dbReference>
<keyword evidence="3" id="KW-1185">Reference proteome</keyword>
<name>A0A2K5ASL3_9ARCH</name>
<dbReference type="RefSeq" id="WP_103286747.1">
    <property type="nucleotide sequence ID" value="NZ_LT981265.1"/>
</dbReference>
<organism evidence="2 3">
    <name type="scientific">Candidatus Nitrosocaldus cavascurensis</name>
    <dbReference type="NCBI Taxonomy" id="2058097"/>
    <lineage>
        <taxon>Archaea</taxon>
        <taxon>Nitrososphaerota</taxon>
        <taxon>Nitrososphaeria</taxon>
        <taxon>Candidatus Nitrosocaldales</taxon>
        <taxon>Candidatus Nitrosocaldaceae</taxon>
        <taxon>Candidatus Nitrosocaldus</taxon>
    </lineage>
</organism>